<keyword evidence="4" id="KW-0804">Transcription</keyword>
<dbReference type="AlphaFoldDB" id="A0A2N3WMT9"/>
<dbReference type="PANTHER" id="PTHR32071">
    <property type="entry name" value="TRANSCRIPTIONAL REGULATORY PROTEIN"/>
    <property type="match status" value="1"/>
</dbReference>
<dbReference type="GO" id="GO:0043565">
    <property type="term" value="F:sequence-specific DNA binding"/>
    <property type="evidence" value="ECO:0007669"/>
    <property type="project" value="InterPro"/>
</dbReference>
<dbReference type="GO" id="GO:0005524">
    <property type="term" value="F:ATP binding"/>
    <property type="evidence" value="ECO:0007669"/>
    <property type="project" value="UniProtKB-KW"/>
</dbReference>
<dbReference type="GO" id="GO:0006355">
    <property type="term" value="P:regulation of DNA-templated transcription"/>
    <property type="evidence" value="ECO:0007669"/>
    <property type="project" value="InterPro"/>
</dbReference>
<dbReference type="InterPro" id="IPR029016">
    <property type="entry name" value="GAF-like_dom_sf"/>
</dbReference>
<keyword evidence="1" id="KW-0547">Nucleotide-binding</keyword>
<dbReference type="PRINTS" id="PR01590">
    <property type="entry name" value="HTHFIS"/>
</dbReference>
<comment type="caution">
    <text evidence="7">The sequence shown here is derived from an EMBL/GenBank/DDBJ whole genome shotgun (WGS) entry which is preliminary data.</text>
</comment>
<keyword evidence="8" id="KW-1185">Reference proteome</keyword>
<dbReference type="InterPro" id="IPR002078">
    <property type="entry name" value="Sigma_54_int"/>
</dbReference>
<gene>
    <name evidence="7" type="ORF">ATK30_6086</name>
</gene>
<dbReference type="PANTHER" id="PTHR32071:SF122">
    <property type="entry name" value="SIGMA FACTOR"/>
    <property type="match status" value="1"/>
</dbReference>
<dbReference type="Gene3D" id="1.10.10.60">
    <property type="entry name" value="Homeodomain-like"/>
    <property type="match status" value="1"/>
</dbReference>
<dbReference type="Gene3D" id="3.30.450.40">
    <property type="match status" value="1"/>
</dbReference>
<evidence type="ECO:0000256" key="1">
    <source>
        <dbReference type="ARBA" id="ARBA00022741"/>
    </source>
</evidence>
<evidence type="ECO:0000313" key="7">
    <source>
        <dbReference type="EMBL" id="PKV95181.1"/>
    </source>
</evidence>
<dbReference type="EMBL" id="PJMY01000003">
    <property type="protein sequence ID" value="PKV95181.1"/>
    <property type="molecule type" value="Genomic_DNA"/>
</dbReference>
<dbReference type="Pfam" id="PF02954">
    <property type="entry name" value="HTH_8"/>
    <property type="match status" value="1"/>
</dbReference>
<organism evidence="7 8">
    <name type="scientific">Amycolatopsis echigonensis</name>
    <dbReference type="NCBI Taxonomy" id="2576905"/>
    <lineage>
        <taxon>Bacteria</taxon>
        <taxon>Bacillati</taxon>
        <taxon>Actinomycetota</taxon>
        <taxon>Actinomycetes</taxon>
        <taxon>Pseudonocardiales</taxon>
        <taxon>Pseudonocardiaceae</taxon>
        <taxon>Amycolatopsis</taxon>
    </lineage>
</organism>
<dbReference type="InterPro" id="IPR027417">
    <property type="entry name" value="P-loop_NTPase"/>
</dbReference>
<evidence type="ECO:0000256" key="2">
    <source>
        <dbReference type="ARBA" id="ARBA00022840"/>
    </source>
</evidence>
<protein>
    <submittedName>
        <fullName evidence="7">Regulatory Fis family protein</fullName>
    </submittedName>
</protein>
<evidence type="ECO:0000256" key="4">
    <source>
        <dbReference type="ARBA" id="ARBA00023163"/>
    </source>
</evidence>
<dbReference type="InterPro" id="IPR058031">
    <property type="entry name" value="AAA_lid_NorR"/>
</dbReference>
<evidence type="ECO:0000313" key="8">
    <source>
        <dbReference type="Proteomes" id="UP000233750"/>
    </source>
</evidence>
<accession>A0A2N3WMT9</accession>
<dbReference type="SUPFAM" id="SSF52540">
    <property type="entry name" value="P-loop containing nucleoside triphosphate hydrolases"/>
    <property type="match status" value="1"/>
</dbReference>
<keyword evidence="2" id="KW-0067">ATP-binding</keyword>
<evidence type="ECO:0000256" key="5">
    <source>
        <dbReference type="SAM" id="MobiDB-lite"/>
    </source>
</evidence>
<dbReference type="Pfam" id="PF25601">
    <property type="entry name" value="AAA_lid_14"/>
    <property type="match status" value="1"/>
</dbReference>
<feature type="region of interest" description="Disordered" evidence="5">
    <location>
        <begin position="294"/>
        <end position="318"/>
    </location>
</feature>
<reference evidence="7 8" key="1">
    <citation type="submission" date="2017-12" db="EMBL/GenBank/DDBJ databases">
        <title>Sequencing the genomes of 1000 Actinobacteria strains.</title>
        <authorList>
            <person name="Klenk H.-P."/>
        </authorList>
    </citation>
    <scope>NUCLEOTIDE SEQUENCE [LARGE SCALE GENOMIC DNA]</scope>
    <source>
        <strain evidence="7 8">DSM 45165</strain>
    </source>
</reference>
<dbReference type="SUPFAM" id="SSF46689">
    <property type="entry name" value="Homeodomain-like"/>
    <property type="match status" value="1"/>
</dbReference>
<dbReference type="InterPro" id="IPR009057">
    <property type="entry name" value="Homeodomain-like_sf"/>
</dbReference>
<proteinExistence type="predicted"/>
<dbReference type="InterPro" id="IPR002197">
    <property type="entry name" value="HTH_Fis"/>
</dbReference>
<evidence type="ECO:0000259" key="6">
    <source>
        <dbReference type="PROSITE" id="PS50045"/>
    </source>
</evidence>
<sequence length="544" mass="57029">MRVSSMTSSRSVALREPIAQSWRRASLAGVRPETALLDLRFEEVDPASKLLAAAAPVLEDLDERLAGTAMSTVLVDHDGKLVHRWSADRAAENCFEQLGLGVGACLLEDEVGTTGPGTALETRSSIVVHGEEHYAEALRGFSCYGHPIFHPVTRRLEGALDITLLAAEANPLLAPLVAKAVEEIERQLLEGSRMSERSLLAAFQATSRPTRPVVAIGPDLLLCNQAAADLLEGADVALLWNLAGEAAGPSEMETELRSGQRARVRAEPVPGAKGGVLVEIRPLSATEARRTRRRAAVAPDPVAGHVHISGPPGTGRTTEARLRVPEEPCTTLTGAEAVLGGSAAWAARFTAAVETGAGSICVDGADLLPAELVDLVAAHAARGVGPHLVLTTGPREGLTGPERALIASCAENVELLPLAHRPDFPEVAARMLAELGAARTHNITPGALRILGSYDWPGNLPELRGVLSQAIRKRSVGAIGPADLPPALVADASGHELAPIERAERNAIVAALRSAGGNKVRAASTLGISRTTLYARMRALKVPG</sequence>
<feature type="domain" description="Sigma-54 factor interaction" evidence="6">
    <location>
        <begin position="413"/>
        <end position="472"/>
    </location>
</feature>
<dbReference type="PROSITE" id="PS50045">
    <property type="entry name" value="SIGMA54_INTERACT_4"/>
    <property type="match status" value="1"/>
</dbReference>
<dbReference type="Gene3D" id="1.10.8.60">
    <property type="match status" value="1"/>
</dbReference>
<name>A0A2N3WMT9_9PSEU</name>
<dbReference type="Proteomes" id="UP000233750">
    <property type="component" value="Unassembled WGS sequence"/>
</dbReference>
<keyword evidence="3" id="KW-0805">Transcription regulation</keyword>
<evidence type="ECO:0000256" key="3">
    <source>
        <dbReference type="ARBA" id="ARBA00023015"/>
    </source>
</evidence>